<comment type="similarity">
    <text evidence="1">Belongs to the IWR1/SLC7A6OS family.</text>
</comment>
<feature type="region of interest" description="Disordered" evidence="2">
    <location>
        <begin position="264"/>
        <end position="310"/>
    </location>
</feature>
<feature type="compositionally biased region" description="Basic and acidic residues" evidence="2">
    <location>
        <begin position="288"/>
        <end position="297"/>
    </location>
</feature>
<dbReference type="GO" id="GO:0006606">
    <property type="term" value="P:protein import into nucleus"/>
    <property type="evidence" value="ECO:0007669"/>
    <property type="project" value="InterPro"/>
</dbReference>
<organism evidence="4 5">
    <name type="scientific">Malassezia pachydermatis</name>
    <dbReference type="NCBI Taxonomy" id="77020"/>
    <lineage>
        <taxon>Eukaryota</taxon>
        <taxon>Fungi</taxon>
        <taxon>Dikarya</taxon>
        <taxon>Basidiomycota</taxon>
        <taxon>Ustilaginomycotina</taxon>
        <taxon>Malasseziomycetes</taxon>
        <taxon>Malasseziales</taxon>
        <taxon>Malasseziaceae</taxon>
        <taxon>Malassezia</taxon>
    </lineage>
</organism>
<dbReference type="PANTHER" id="PTHR28063:SF1">
    <property type="entry name" value="RNA POLYMERASE II NUCLEAR LOCALIZATION PROTEIN IWR1"/>
    <property type="match status" value="1"/>
</dbReference>
<dbReference type="GeneID" id="28727173"/>
<protein>
    <recommendedName>
        <fullName evidence="3">Transcription factor Iwr1 domain-containing protein</fullName>
    </recommendedName>
</protein>
<evidence type="ECO:0000256" key="2">
    <source>
        <dbReference type="SAM" id="MobiDB-lite"/>
    </source>
</evidence>
<evidence type="ECO:0000256" key="1">
    <source>
        <dbReference type="ARBA" id="ARBA00010218"/>
    </source>
</evidence>
<keyword evidence="5" id="KW-1185">Reference proteome</keyword>
<dbReference type="InterPro" id="IPR040150">
    <property type="entry name" value="Iwr1"/>
</dbReference>
<reference evidence="4 5" key="1">
    <citation type="submission" date="2015-07" db="EMBL/GenBank/DDBJ databases">
        <title>Draft Genome Sequence of Malassezia furfur CBS1878 and Malassezia pachydermatis CBS1879.</title>
        <authorList>
            <person name="Triana S."/>
            <person name="Ohm R."/>
            <person name="Gonzalez A."/>
            <person name="DeCock H."/>
            <person name="Restrepo S."/>
            <person name="Celis A."/>
        </authorList>
    </citation>
    <scope>NUCLEOTIDE SEQUENCE [LARGE SCALE GENOMIC DNA]</scope>
    <source>
        <strain evidence="4 5">CBS 1879</strain>
    </source>
</reference>
<evidence type="ECO:0000313" key="4">
    <source>
        <dbReference type="EMBL" id="KOS14551.1"/>
    </source>
</evidence>
<dbReference type="PANTHER" id="PTHR28063">
    <property type="entry name" value="RNA POLYMERASE II NUCLEAR LOCALIZATION PROTEIN IWR1"/>
    <property type="match status" value="1"/>
</dbReference>
<feature type="compositionally biased region" description="Acidic residues" evidence="2">
    <location>
        <begin position="298"/>
        <end position="310"/>
    </location>
</feature>
<dbReference type="OrthoDB" id="6255506at2759"/>
<dbReference type="VEuPathDB" id="FungiDB:Malapachy_0785"/>
<sequence>METIASSTKDTAILRVKRKREDDPVDVFLFQVNNVHNSKKRGLLSPKAEQGHGVFRRKETIDKVSSIAFPKDNKLIEAEWDANSHKMKLKRKYEGEEEESSKQRIRLHDDKTQEMEKFTDLLSEYLKINAVDLAHNDDAKENKTSDYVYDIYYQENMPEGLVIEKKKPTEKASKNLPPVVKRATGRTSTNINHSPVPLSQGRYAMGHETSAPGFEHLDDADEHELDRDWAKEASFYPVHLRTIVDENGRASMVAIPIGTQALDDDDLLHDELEPTLDLEEDEDSNEEDFYRNDYPDRDEWDASSEEDSDF</sequence>
<dbReference type="EMBL" id="LGAV01000003">
    <property type="protein sequence ID" value="KOS14551.1"/>
    <property type="molecule type" value="Genomic_DNA"/>
</dbReference>
<gene>
    <name evidence="4" type="ORF">Malapachy_0785</name>
</gene>
<dbReference type="RefSeq" id="XP_017992183.1">
    <property type="nucleotide sequence ID" value="XM_018135298.1"/>
</dbReference>
<dbReference type="GO" id="GO:0005737">
    <property type="term" value="C:cytoplasm"/>
    <property type="evidence" value="ECO:0007669"/>
    <property type="project" value="TreeGrafter"/>
</dbReference>
<feature type="compositionally biased region" description="Acidic residues" evidence="2">
    <location>
        <begin position="264"/>
        <end position="287"/>
    </location>
</feature>
<feature type="domain" description="Transcription factor Iwr1" evidence="3">
    <location>
        <begin position="270"/>
        <end position="297"/>
    </location>
</feature>
<dbReference type="Proteomes" id="UP000037751">
    <property type="component" value="Unassembled WGS sequence"/>
</dbReference>
<name>A0A0M8MVR6_9BASI</name>
<comment type="caution">
    <text evidence="4">The sequence shown here is derived from an EMBL/GenBank/DDBJ whole genome shotgun (WGS) entry which is preliminary data.</text>
</comment>
<dbReference type="Pfam" id="PF08574">
    <property type="entry name" value="Iwr1"/>
    <property type="match status" value="1"/>
</dbReference>
<dbReference type="AlphaFoldDB" id="A0A0M8MVR6"/>
<dbReference type="InterPro" id="IPR013883">
    <property type="entry name" value="TF_Iwr1_dom"/>
</dbReference>
<evidence type="ECO:0000259" key="3">
    <source>
        <dbReference type="Pfam" id="PF08574"/>
    </source>
</evidence>
<evidence type="ECO:0000313" key="5">
    <source>
        <dbReference type="Proteomes" id="UP000037751"/>
    </source>
</evidence>
<proteinExistence type="inferred from homology"/>
<accession>A0A0M8MVR6</accession>